<dbReference type="HAMAP" id="MF_00284">
    <property type="entry name" value="Phe_tRNA_synth_beta2"/>
    <property type="match status" value="1"/>
</dbReference>
<dbReference type="InterPro" id="IPR004531">
    <property type="entry name" value="Phe-tRNA-synth_IIc_bsu_arc_euk"/>
</dbReference>
<dbReference type="InterPro" id="IPR045864">
    <property type="entry name" value="aa-tRNA-synth_II/BPL/LPL"/>
</dbReference>
<evidence type="ECO:0000256" key="11">
    <source>
        <dbReference type="ARBA" id="ARBA00023146"/>
    </source>
</evidence>
<reference evidence="14 15" key="1">
    <citation type="journal article" date="2016" name="Sci. Rep.">
        <title>Metabolic traits of an uncultured archaeal lineage -MSBL1- from brine pools of the Red Sea.</title>
        <authorList>
            <person name="Mwirichia R."/>
            <person name="Alam I."/>
            <person name="Rashid M."/>
            <person name="Vinu M."/>
            <person name="Ba-Alawi W."/>
            <person name="Anthony Kamau A."/>
            <person name="Kamanda Ngugi D."/>
            <person name="Goker M."/>
            <person name="Klenk H.P."/>
            <person name="Bajic V."/>
            <person name="Stingl U."/>
        </authorList>
    </citation>
    <scope>NUCLEOTIDE SEQUENCE [LARGE SCALE GENOMIC DNA]</scope>
    <source>
        <strain evidence="14">SCGC-AAA259B11</strain>
    </source>
</reference>
<keyword evidence="7 12" id="KW-0547">Nucleotide-binding</keyword>
<evidence type="ECO:0000313" key="14">
    <source>
        <dbReference type="EMBL" id="KXA90550.1"/>
    </source>
</evidence>
<evidence type="ECO:0000256" key="5">
    <source>
        <dbReference type="ARBA" id="ARBA00022598"/>
    </source>
</evidence>
<evidence type="ECO:0000256" key="7">
    <source>
        <dbReference type="ARBA" id="ARBA00022741"/>
    </source>
</evidence>
<protein>
    <recommendedName>
        <fullName evidence="12">Phenylalanine--tRNA ligase beta subunit</fullName>
        <ecNumber evidence="12">6.1.1.20</ecNumber>
    </recommendedName>
    <alternativeName>
        <fullName evidence="12">Phenylalanyl-tRNA synthetase beta subunit</fullName>
        <shortName evidence="12">PheRS</shortName>
    </alternativeName>
</protein>
<accession>A0A133U8N7</accession>
<feature type="binding site" evidence="12">
    <location>
        <position position="338"/>
    </location>
    <ligand>
        <name>Mg(2+)</name>
        <dbReference type="ChEBI" id="CHEBI:18420"/>
        <note>shared with alpha subunit</note>
    </ligand>
</feature>
<comment type="subcellular location">
    <subcellularLocation>
        <location evidence="2 12">Cytoplasm</location>
    </subcellularLocation>
</comment>
<dbReference type="GO" id="GO:0004826">
    <property type="term" value="F:phenylalanine-tRNA ligase activity"/>
    <property type="evidence" value="ECO:0007669"/>
    <property type="project" value="UniProtKB-UniRule"/>
</dbReference>
<dbReference type="InterPro" id="IPR022918">
    <property type="entry name" value="Phe_tRNA_ligase_beta2_arc"/>
</dbReference>
<evidence type="ECO:0000256" key="4">
    <source>
        <dbReference type="ARBA" id="ARBA00022490"/>
    </source>
</evidence>
<keyword evidence="5 12" id="KW-0436">Ligase</keyword>
<dbReference type="Proteomes" id="UP000070184">
    <property type="component" value="Unassembled WGS sequence"/>
</dbReference>
<organism evidence="14 15">
    <name type="scientific">candidate division MSBL1 archaeon SCGC-AAA259B11</name>
    <dbReference type="NCBI Taxonomy" id="1698260"/>
    <lineage>
        <taxon>Archaea</taxon>
        <taxon>Methanobacteriati</taxon>
        <taxon>Methanobacteriota</taxon>
        <taxon>candidate division MSBL1</taxon>
    </lineage>
</organism>
<comment type="caution">
    <text evidence="14">The sequence shown here is derived from an EMBL/GenBank/DDBJ whole genome shotgun (WGS) entry which is preliminary data.</text>
</comment>
<dbReference type="InterPro" id="IPR041616">
    <property type="entry name" value="PheRS_beta_core"/>
</dbReference>
<comment type="cofactor">
    <cofactor evidence="1 12">
        <name>Mg(2+)</name>
        <dbReference type="ChEBI" id="CHEBI:18420"/>
    </cofactor>
</comment>
<dbReference type="NCBIfam" id="TIGR00471">
    <property type="entry name" value="pheT_arch"/>
    <property type="match status" value="1"/>
</dbReference>
<comment type="similarity">
    <text evidence="3 12">Belongs to the phenylalanyl-tRNA synthetase beta subunit family. Type 2 subfamily.</text>
</comment>
<dbReference type="GO" id="GO:0005524">
    <property type="term" value="F:ATP binding"/>
    <property type="evidence" value="ECO:0007669"/>
    <property type="project" value="UniProtKB-UniRule"/>
</dbReference>
<feature type="domain" description="B5" evidence="13">
    <location>
        <begin position="274"/>
        <end position="350"/>
    </location>
</feature>
<dbReference type="CDD" id="cd00769">
    <property type="entry name" value="PheRS_beta_core"/>
    <property type="match status" value="1"/>
</dbReference>
<keyword evidence="10 12" id="KW-0648">Protein biosynthesis</keyword>
<dbReference type="GO" id="GO:0003723">
    <property type="term" value="F:RNA binding"/>
    <property type="evidence" value="ECO:0007669"/>
    <property type="project" value="InterPro"/>
</dbReference>
<dbReference type="GO" id="GO:0006432">
    <property type="term" value="P:phenylalanyl-tRNA aminoacylation"/>
    <property type="evidence" value="ECO:0007669"/>
    <property type="project" value="UniProtKB-UniRule"/>
</dbReference>
<dbReference type="PANTHER" id="PTHR10947">
    <property type="entry name" value="PHENYLALANYL-TRNA SYNTHETASE BETA CHAIN AND LEUCINE-RICH REPEAT-CONTAINING PROTEIN 47"/>
    <property type="match status" value="1"/>
</dbReference>
<dbReference type="PATRIC" id="fig|1698260.3.peg.351"/>
<dbReference type="AlphaFoldDB" id="A0A133U8N7"/>
<dbReference type="Gene3D" id="3.50.40.10">
    <property type="entry name" value="Phenylalanyl-trna Synthetase, Chain B, domain 3"/>
    <property type="match status" value="1"/>
</dbReference>
<evidence type="ECO:0000259" key="13">
    <source>
        <dbReference type="PROSITE" id="PS51483"/>
    </source>
</evidence>
<proteinExistence type="inferred from homology"/>
<dbReference type="Gene3D" id="3.30.56.10">
    <property type="match status" value="2"/>
</dbReference>
<dbReference type="PANTHER" id="PTHR10947:SF0">
    <property type="entry name" value="PHENYLALANINE--TRNA LIGASE BETA SUBUNIT"/>
    <property type="match status" value="1"/>
</dbReference>
<dbReference type="GO" id="GO:0009328">
    <property type="term" value="C:phenylalanine-tRNA ligase complex"/>
    <property type="evidence" value="ECO:0007669"/>
    <property type="project" value="TreeGrafter"/>
</dbReference>
<keyword evidence="15" id="KW-1185">Reference proteome</keyword>
<keyword evidence="6 12" id="KW-0479">Metal-binding</keyword>
<evidence type="ECO:0000256" key="2">
    <source>
        <dbReference type="ARBA" id="ARBA00004496"/>
    </source>
</evidence>
<dbReference type="SMART" id="SM00874">
    <property type="entry name" value="B5"/>
    <property type="match status" value="1"/>
</dbReference>
<dbReference type="GO" id="GO:0000287">
    <property type="term" value="F:magnesium ion binding"/>
    <property type="evidence" value="ECO:0007669"/>
    <property type="project" value="InterPro"/>
</dbReference>
<sequence length="548" mass="62395">MPTLEVDLPDLNRLLGERFTLSKLRKPLRNLGMELEGKTPEGKVKIEVHHNRPDLWGVEGIARALKGYLDIETGAPNYKLKEPLMNLEVDRRLKGIRPVAVMGHIKKAEFDDASLKAIMDLQEKLHNILGRNREKISIGLYDLKGVETPIHYRATRPDSGGFIPLNFDEELTPRQILEKHPKGRKFSHLIKDHDWYPLLTGSEGKVLSMPPIINSETCRLTKEAENVGVDVTGTDEKVAKQALQVIMAAAAERGFEIHAVRVIHPDRETVTPEMENMNKSFNLNKANRKLGLKLTNKQASEIMKKMRYSVLERKNDEIEVEAPFYRFDSMHEVDLYEDLAIGYGYDELEPVLPSIEITGRPHKRQEIKKTARKTLTGLGFMEVMPYLLTSPEMNFHKMNVEGEAATVENPVSKEYSILRTWLLPGLMETLKVNKSHKLPQKVFEVGDVVILDEESENGARNVMRAAGAVIGEDIDFTYARSVAEALLREFRLEWKVEPFEHPSFLDERTAKFIVEDETRGFVGEIHPDVLLNFELEHPAAAFEVDLPQ</sequence>
<dbReference type="Pfam" id="PF17759">
    <property type="entry name" value="tRNA_synthFbeta"/>
    <property type="match status" value="1"/>
</dbReference>
<evidence type="ECO:0000256" key="1">
    <source>
        <dbReference type="ARBA" id="ARBA00001946"/>
    </source>
</evidence>
<dbReference type="SUPFAM" id="SSF46955">
    <property type="entry name" value="Putative DNA-binding domain"/>
    <property type="match status" value="2"/>
</dbReference>
<evidence type="ECO:0000256" key="10">
    <source>
        <dbReference type="ARBA" id="ARBA00022917"/>
    </source>
</evidence>
<evidence type="ECO:0000313" key="15">
    <source>
        <dbReference type="Proteomes" id="UP000070184"/>
    </source>
</evidence>
<feature type="binding site" evidence="12">
    <location>
        <position position="328"/>
    </location>
    <ligand>
        <name>Mg(2+)</name>
        <dbReference type="ChEBI" id="CHEBI:18420"/>
        <note>shared with alpha subunit</note>
    </ligand>
</feature>
<dbReference type="Gene3D" id="3.30.930.10">
    <property type="entry name" value="Bira Bifunctional Protein, Domain 2"/>
    <property type="match status" value="1"/>
</dbReference>
<keyword evidence="4 12" id="KW-0963">Cytoplasm</keyword>
<name>A0A133U8N7_9EURY</name>
<dbReference type="InterPro" id="IPR009061">
    <property type="entry name" value="DNA-bd_dom_put_sf"/>
</dbReference>
<keyword evidence="8 12" id="KW-0067">ATP-binding</keyword>
<dbReference type="InterPro" id="IPR005146">
    <property type="entry name" value="B3/B4_tRNA-bd"/>
</dbReference>
<evidence type="ECO:0000256" key="3">
    <source>
        <dbReference type="ARBA" id="ARBA00007438"/>
    </source>
</evidence>
<dbReference type="EMBL" id="LHXK01000003">
    <property type="protein sequence ID" value="KXA90550.1"/>
    <property type="molecule type" value="Genomic_DNA"/>
</dbReference>
<gene>
    <name evidence="12" type="primary">pheT</name>
    <name evidence="14" type="ORF">AKJ61_00495</name>
</gene>
<dbReference type="InterPro" id="IPR020825">
    <property type="entry name" value="Phe-tRNA_synthase-like_B3/B4"/>
</dbReference>
<evidence type="ECO:0000256" key="12">
    <source>
        <dbReference type="HAMAP-Rule" id="MF_00284"/>
    </source>
</evidence>
<feature type="binding site" evidence="12">
    <location>
        <position position="337"/>
    </location>
    <ligand>
        <name>Mg(2+)</name>
        <dbReference type="ChEBI" id="CHEBI:18420"/>
        <note>shared with alpha subunit</note>
    </ligand>
</feature>
<dbReference type="InterPro" id="IPR045060">
    <property type="entry name" value="Phe-tRNA-ligase_IIc_bsu"/>
</dbReference>
<dbReference type="SMART" id="SM00873">
    <property type="entry name" value="B3_4"/>
    <property type="match status" value="1"/>
</dbReference>
<evidence type="ECO:0000256" key="6">
    <source>
        <dbReference type="ARBA" id="ARBA00022723"/>
    </source>
</evidence>
<comment type="subunit">
    <text evidence="12">Tetramer of two alpha and two beta subunits.</text>
</comment>
<keyword evidence="9 12" id="KW-0460">Magnesium</keyword>
<dbReference type="SUPFAM" id="SSF55681">
    <property type="entry name" value="Class II aaRS and biotin synthetases"/>
    <property type="match status" value="1"/>
</dbReference>
<keyword evidence="11 12" id="KW-0030">Aminoacyl-tRNA synthetase</keyword>
<dbReference type="EC" id="6.1.1.20" evidence="12"/>
<dbReference type="PROSITE" id="PS51483">
    <property type="entry name" value="B5"/>
    <property type="match status" value="1"/>
</dbReference>
<feature type="binding site" evidence="12">
    <location>
        <position position="334"/>
    </location>
    <ligand>
        <name>Mg(2+)</name>
        <dbReference type="ChEBI" id="CHEBI:18420"/>
        <note>shared with alpha subunit</note>
    </ligand>
</feature>
<evidence type="ECO:0000256" key="9">
    <source>
        <dbReference type="ARBA" id="ARBA00022842"/>
    </source>
</evidence>
<dbReference type="InterPro" id="IPR005147">
    <property type="entry name" value="tRNA_synthase_B5-dom"/>
</dbReference>
<comment type="catalytic activity">
    <reaction evidence="12">
        <text>tRNA(Phe) + L-phenylalanine + ATP = L-phenylalanyl-tRNA(Phe) + AMP + diphosphate + H(+)</text>
        <dbReference type="Rhea" id="RHEA:19413"/>
        <dbReference type="Rhea" id="RHEA-COMP:9668"/>
        <dbReference type="Rhea" id="RHEA-COMP:9699"/>
        <dbReference type="ChEBI" id="CHEBI:15378"/>
        <dbReference type="ChEBI" id="CHEBI:30616"/>
        <dbReference type="ChEBI" id="CHEBI:33019"/>
        <dbReference type="ChEBI" id="CHEBI:58095"/>
        <dbReference type="ChEBI" id="CHEBI:78442"/>
        <dbReference type="ChEBI" id="CHEBI:78531"/>
        <dbReference type="ChEBI" id="CHEBI:456215"/>
        <dbReference type="EC" id="6.1.1.20"/>
    </reaction>
</comment>
<dbReference type="Pfam" id="PF03484">
    <property type="entry name" value="B5"/>
    <property type="match status" value="1"/>
</dbReference>
<evidence type="ECO:0000256" key="8">
    <source>
        <dbReference type="ARBA" id="ARBA00022840"/>
    </source>
</evidence>